<keyword evidence="1" id="KW-1133">Transmembrane helix</keyword>
<dbReference type="EMBL" id="JH174263">
    <property type="protein sequence ID" value="EHB18727.1"/>
    <property type="molecule type" value="Genomic_DNA"/>
</dbReference>
<keyword evidence="1" id="KW-0812">Transmembrane</keyword>
<dbReference type="InParanoid" id="G5CB16"/>
<feature type="transmembrane region" description="Helical" evidence="1">
    <location>
        <begin position="43"/>
        <end position="61"/>
    </location>
</feature>
<evidence type="ECO:0000256" key="1">
    <source>
        <dbReference type="SAM" id="Phobius"/>
    </source>
</evidence>
<dbReference type="AlphaFoldDB" id="G5CB16"/>
<sequence>HCWWECRLVQALWKSAWRYLKELGLEVSYGILSLFWIHRNFRIVFSSSMGNAIGLFIGIALHL</sequence>
<reference evidence="2 3" key="1">
    <citation type="journal article" date="2011" name="Nature">
        <title>Genome sequencing reveals insights into physiology and longevity of the naked mole rat.</title>
        <authorList>
            <person name="Kim E.B."/>
            <person name="Fang X."/>
            <person name="Fushan A.A."/>
            <person name="Huang Z."/>
            <person name="Lobanov A.V."/>
            <person name="Han L."/>
            <person name="Marino S.M."/>
            <person name="Sun X."/>
            <person name="Turanov A.A."/>
            <person name="Yang P."/>
            <person name="Yim S.H."/>
            <person name="Zhao X."/>
            <person name="Kasaikina M.V."/>
            <person name="Stoletzki N."/>
            <person name="Peng C."/>
            <person name="Polak P."/>
            <person name="Xiong Z."/>
            <person name="Kiezun A."/>
            <person name="Zhu Y."/>
            <person name="Chen Y."/>
            <person name="Kryukov G.V."/>
            <person name="Zhang Q."/>
            <person name="Peshkin L."/>
            <person name="Yang L."/>
            <person name="Bronson R.T."/>
            <person name="Buffenstein R."/>
            <person name="Wang B."/>
            <person name="Han C."/>
            <person name="Li Q."/>
            <person name="Chen L."/>
            <person name="Zhao W."/>
            <person name="Sunyaev S.R."/>
            <person name="Park T.J."/>
            <person name="Zhang G."/>
            <person name="Wang J."/>
            <person name="Gladyshev V.N."/>
        </authorList>
    </citation>
    <scope>NUCLEOTIDE SEQUENCE [LARGE SCALE GENOMIC DNA]</scope>
</reference>
<evidence type="ECO:0000313" key="2">
    <source>
        <dbReference type="EMBL" id="EHB18727.1"/>
    </source>
</evidence>
<gene>
    <name evidence="2" type="ORF">GW7_17109</name>
</gene>
<proteinExistence type="predicted"/>
<protein>
    <submittedName>
        <fullName evidence="2">Retrovirus-related Pol polyprotein LINE-1</fullName>
    </submittedName>
</protein>
<feature type="non-terminal residue" evidence="2">
    <location>
        <position position="1"/>
    </location>
</feature>
<name>G5CB16_HETGA</name>
<dbReference type="Proteomes" id="UP000006813">
    <property type="component" value="Unassembled WGS sequence"/>
</dbReference>
<evidence type="ECO:0000313" key="3">
    <source>
        <dbReference type="Proteomes" id="UP000006813"/>
    </source>
</evidence>
<accession>G5CB16</accession>
<keyword evidence="1" id="KW-0472">Membrane</keyword>
<feature type="non-terminal residue" evidence="2">
    <location>
        <position position="63"/>
    </location>
</feature>
<organism evidence="2 3">
    <name type="scientific">Heterocephalus glaber</name>
    <name type="common">Naked mole rat</name>
    <dbReference type="NCBI Taxonomy" id="10181"/>
    <lineage>
        <taxon>Eukaryota</taxon>
        <taxon>Metazoa</taxon>
        <taxon>Chordata</taxon>
        <taxon>Craniata</taxon>
        <taxon>Vertebrata</taxon>
        <taxon>Euteleostomi</taxon>
        <taxon>Mammalia</taxon>
        <taxon>Eutheria</taxon>
        <taxon>Euarchontoglires</taxon>
        <taxon>Glires</taxon>
        <taxon>Rodentia</taxon>
        <taxon>Hystricomorpha</taxon>
        <taxon>Bathyergidae</taxon>
        <taxon>Heterocephalus</taxon>
    </lineage>
</organism>